<keyword evidence="3" id="KW-1185">Reference proteome</keyword>
<proteinExistence type="predicted"/>
<protein>
    <submittedName>
        <fullName evidence="2">Uncharacterized protein</fullName>
    </submittedName>
</protein>
<evidence type="ECO:0000256" key="1">
    <source>
        <dbReference type="SAM" id="SignalP"/>
    </source>
</evidence>
<feature type="chain" id="PRO_5033986554" evidence="1">
    <location>
        <begin position="21"/>
        <end position="125"/>
    </location>
</feature>
<name>A0A8H5VKY9_9HYPO</name>
<reference evidence="2 3" key="1">
    <citation type="submission" date="2020-05" db="EMBL/GenBank/DDBJ databases">
        <title>Identification and distribution of gene clusters putatively required for synthesis of sphingolipid metabolism inhibitors in phylogenetically diverse species of the filamentous fungus Fusarium.</title>
        <authorList>
            <person name="Kim H.-S."/>
            <person name="Busman M."/>
            <person name="Brown D.W."/>
            <person name="Divon H."/>
            <person name="Uhlig S."/>
            <person name="Proctor R.H."/>
        </authorList>
    </citation>
    <scope>NUCLEOTIDE SEQUENCE [LARGE SCALE GENOMIC DNA]</scope>
    <source>
        <strain evidence="2 3">NRRL 66243</strain>
    </source>
</reference>
<feature type="signal peptide" evidence="1">
    <location>
        <begin position="1"/>
        <end position="20"/>
    </location>
</feature>
<dbReference type="GeneID" id="59295212"/>
<accession>A0A8H5VKY9</accession>
<evidence type="ECO:0000313" key="2">
    <source>
        <dbReference type="EMBL" id="KAF5624784.1"/>
    </source>
</evidence>
<keyword evidence="1" id="KW-0732">Signal</keyword>
<gene>
    <name evidence="2" type="ORF">FTJAE_10130</name>
</gene>
<dbReference type="Proteomes" id="UP000530670">
    <property type="component" value="Unassembled WGS sequence"/>
</dbReference>
<dbReference type="RefSeq" id="XP_037202784.1">
    <property type="nucleotide sequence ID" value="XM_037342942.1"/>
</dbReference>
<comment type="caution">
    <text evidence="2">The sequence shown here is derived from an EMBL/GenBank/DDBJ whole genome shotgun (WGS) entry which is preliminary data.</text>
</comment>
<sequence>MKMFRLSTLLALSFSELSLANEYGQWGVYVYSDRNCEHQLGQWRDDQLQECISLDGYPDALSVRTDIKNLGPVKCGWNVMTFDNPTCSGVGRDIRLSDVCVDTPFLGDFKKPVKSFIVGEFPLCD</sequence>
<dbReference type="AlphaFoldDB" id="A0A8H5VKY9"/>
<organism evidence="2 3">
    <name type="scientific">Fusarium tjaetaba</name>
    <dbReference type="NCBI Taxonomy" id="1567544"/>
    <lineage>
        <taxon>Eukaryota</taxon>
        <taxon>Fungi</taxon>
        <taxon>Dikarya</taxon>
        <taxon>Ascomycota</taxon>
        <taxon>Pezizomycotina</taxon>
        <taxon>Sordariomycetes</taxon>
        <taxon>Hypocreomycetidae</taxon>
        <taxon>Hypocreales</taxon>
        <taxon>Nectriaceae</taxon>
        <taxon>Fusarium</taxon>
        <taxon>Fusarium fujikuroi species complex</taxon>
    </lineage>
</organism>
<dbReference type="OrthoDB" id="5059104at2759"/>
<dbReference type="EMBL" id="JAAQRI010000234">
    <property type="protein sequence ID" value="KAF5624784.1"/>
    <property type="molecule type" value="Genomic_DNA"/>
</dbReference>
<evidence type="ECO:0000313" key="3">
    <source>
        <dbReference type="Proteomes" id="UP000530670"/>
    </source>
</evidence>